<evidence type="ECO:0000313" key="2">
    <source>
        <dbReference type="Proteomes" id="UP000230750"/>
    </source>
</evidence>
<protein>
    <submittedName>
        <fullName evidence="1">Uncharacterized protein</fullName>
    </submittedName>
</protein>
<organism evidence="1 2">
    <name type="scientific">Stichopus japonicus</name>
    <name type="common">Sea cucumber</name>
    <dbReference type="NCBI Taxonomy" id="307972"/>
    <lineage>
        <taxon>Eukaryota</taxon>
        <taxon>Metazoa</taxon>
        <taxon>Echinodermata</taxon>
        <taxon>Eleutherozoa</taxon>
        <taxon>Echinozoa</taxon>
        <taxon>Holothuroidea</taxon>
        <taxon>Aspidochirotacea</taxon>
        <taxon>Aspidochirotida</taxon>
        <taxon>Stichopodidae</taxon>
        <taxon>Apostichopus</taxon>
    </lineage>
</organism>
<evidence type="ECO:0000313" key="1">
    <source>
        <dbReference type="EMBL" id="PIK56559.1"/>
    </source>
</evidence>
<dbReference type="AlphaFoldDB" id="A0A2G8L8G8"/>
<keyword evidence="2" id="KW-1185">Reference proteome</keyword>
<comment type="caution">
    <text evidence="1">The sequence shown here is derived from an EMBL/GenBank/DDBJ whole genome shotgun (WGS) entry which is preliminary data.</text>
</comment>
<reference evidence="1 2" key="1">
    <citation type="journal article" date="2017" name="PLoS Biol.">
        <title>The sea cucumber genome provides insights into morphological evolution and visceral regeneration.</title>
        <authorList>
            <person name="Zhang X."/>
            <person name="Sun L."/>
            <person name="Yuan J."/>
            <person name="Sun Y."/>
            <person name="Gao Y."/>
            <person name="Zhang L."/>
            <person name="Li S."/>
            <person name="Dai H."/>
            <person name="Hamel J.F."/>
            <person name="Liu C."/>
            <person name="Yu Y."/>
            <person name="Liu S."/>
            <person name="Lin W."/>
            <person name="Guo K."/>
            <person name="Jin S."/>
            <person name="Xu P."/>
            <person name="Storey K.B."/>
            <person name="Huan P."/>
            <person name="Zhang T."/>
            <person name="Zhou Y."/>
            <person name="Zhang J."/>
            <person name="Lin C."/>
            <person name="Li X."/>
            <person name="Xing L."/>
            <person name="Huo D."/>
            <person name="Sun M."/>
            <person name="Wang L."/>
            <person name="Mercier A."/>
            <person name="Li F."/>
            <person name="Yang H."/>
            <person name="Xiang J."/>
        </authorList>
    </citation>
    <scope>NUCLEOTIDE SEQUENCE [LARGE SCALE GENOMIC DNA]</scope>
    <source>
        <strain evidence="1">Shaxun</strain>
        <tissue evidence="1">Muscle</tissue>
    </source>
</reference>
<name>A0A2G8L8G8_STIJA</name>
<accession>A0A2G8L8G8</accession>
<dbReference type="EMBL" id="MRZV01000171">
    <property type="protein sequence ID" value="PIK56559.1"/>
    <property type="molecule type" value="Genomic_DNA"/>
</dbReference>
<gene>
    <name evidence="1" type="ORF">BSL78_06527</name>
</gene>
<dbReference type="OrthoDB" id="6134031at2759"/>
<dbReference type="Proteomes" id="UP000230750">
    <property type="component" value="Unassembled WGS sequence"/>
</dbReference>
<sequence>MCSFRCRQDAREINGRVLKAVEKLTTTQRVTDCIRLKGPFGMLSLEYFRTSQLEAGLPLDTVYMENNTRDQTCPAYRNDDGTQELCRQLLALPYLPHEDIQAVFERLEQKATTDKLEELVAYMRRQWIEETSGNHLHGVSSDNLSAPTTISRAGTRALNRHARRGNLTFNLLIRLL</sequence>
<proteinExistence type="predicted"/>